<dbReference type="CDD" id="cd02021">
    <property type="entry name" value="GntK"/>
    <property type="match status" value="1"/>
</dbReference>
<keyword evidence="5 10" id="KW-0547">Nucleotide-binding</keyword>
<evidence type="ECO:0000256" key="9">
    <source>
        <dbReference type="ARBA" id="ARBA00048090"/>
    </source>
</evidence>
<evidence type="ECO:0000256" key="3">
    <source>
        <dbReference type="ARBA" id="ARBA00012054"/>
    </source>
</evidence>
<dbReference type="Proteomes" id="UP000247744">
    <property type="component" value="Unassembled WGS sequence"/>
</dbReference>
<evidence type="ECO:0000256" key="6">
    <source>
        <dbReference type="ARBA" id="ARBA00022777"/>
    </source>
</evidence>
<dbReference type="RefSeq" id="WP_110451564.1">
    <property type="nucleotide sequence ID" value="NZ_QGLL01000001.1"/>
</dbReference>
<comment type="pathway">
    <text evidence="1">Carbohydrate acid metabolism.</text>
</comment>
<evidence type="ECO:0000256" key="4">
    <source>
        <dbReference type="ARBA" id="ARBA00022679"/>
    </source>
</evidence>
<dbReference type="FunFam" id="3.40.50.300:FF:000522">
    <property type="entry name" value="Gluconokinase"/>
    <property type="match status" value="1"/>
</dbReference>
<dbReference type="GO" id="GO:0005737">
    <property type="term" value="C:cytoplasm"/>
    <property type="evidence" value="ECO:0007669"/>
    <property type="project" value="TreeGrafter"/>
</dbReference>
<dbReference type="AlphaFoldDB" id="A0A318MC22"/>
<dbReference type="GO" id="GO:0019521">
    <property type="term" value="P:D-gluconate metabolic process"/>
    <property type="evidence" value="ECO:0007669"/>
    <property type="project" value="UniProtKB-KW"/>
</dbReference>
<dbReference type="OrthoDB" id="9795716at2"/>
<comment type="caution">
    <text evidence="11">The sequence shown here is derived from an EMBL/GenBank/DDBJ whole genome shotgun (WGS) entry which is preliminary data.</text>
</comment>
<dbReference type="NCBIfam" id="TIGR01313">
    <property type="entry name" value="therm_gnt_kin"/>
    <property type="match status" value="1"/>
</dbReference>
<gene>
    <name evidence="11" type="ORF">DKK75_00775</name>
</gene>
<reference evidence="11 12" key="1">
    <citation type="submission" date="2018-05" db="EMBL/GenBank/DDBJ databases">
        <title>Reference genomes for bee gut microbiota database.</title>
        <authorList>
            <person name="Ellegaard K.M."/>
        </authorList>
    </citation>
    <scope>NUCLEOTIDE SEQUENCE [LARGE SCALE GENOMIC DNA]</scope>
    <source>
        <strain evidence="11 12">ESL0200</strain>
    </source>
</reference>
<comment type="catalytic activity">
    <reaction evidence="9 10">
        <text>D-gluconate + ATP = 6-phospho-D-gluconate + ADP + H(+)</text>
        <dbReference type="Rhea" id="RHEA:19433"/>
        <dbReference type="ChEBI" id="CHEBI:15378"/>
        <dbReference type="ChEBI" id="CHEBI:18391"/>
        <dbReference type="ChEBI" id="CHEBI:30616"/>
        <dbReference type="ChEBI" id="CHEBI:58759"/>
        <dbReference type="ChEBI" id="CHEBI:456216"/>
        <dbReference type="EC" id="2.7.1.12"/>
    </reaction>
</comment>
<evidence type="ECO:0000256" key="2">
    <source>
        <dbReference type="ARBA" id="ARBA00008420"/>
    </source>
</evidence>
<evidence type="ECO:0000256" key="5">
    <source>
        <dbReference type="ARBA" id="ARBA00022741"/>
    </source>
</evidence>
<name>A0A318MC22_9BIFI</name>
<evidence type="ECO:0000256" key="8">
    <source>
        <dbReference type="ARBA" id="ARBA00023064"/>
    </source>
</evidence>
<evidence type="ECO:0000256" key="10">
    <source>
        <dbReference type="RuleBase" id="RU363066"/>
    </source>
</evidence>
<protein>
    <recommendedName>
        <fullName evidence="3 10">Gluconokinase</fullName>
        <ecNumber evidence="3 10">2.7.1.12</ecNumber>
    </recommendedName>
</protein>
<keyword evidence="6 10" id="KW-0418">Kinase</keyword>
<dbReference type="InterPro" id="IPR006001">
    <property type="entry name" value="Therm_gnt_kin"/>
</dbReference>
<dbReference type="EMBL" id="QGLL01000001">
    <property type="protein sequence ID" value="PXY85739.1"/>
    <property type="molecule type" value="Genomic_DNA"/>
</dbReference>
<dbReference type="Gene3D" id="3.40.50.300">
    <property type="entry name" value="P-loop containing nucleotide triphosphate hydrolases"/>
    <property type="match status" value="1"/>
</dbReference>
<dbReference type="EC" id="2.7.1.12" evidence="3 10"/>
<organism evidence="11 12">
    <name type="scientific">Bifidobacterium asteroides</name>
    <dbReference type="NCBI Taxonomy" id="1684"/>
    <lineage>
        <taxon>Bacteria</taxon>
        <taxon>Bacillati</taxon>
        <taxon>Actinomycetota</taxon>
        <taxon>Actinomycetes</taxon>
        <taxon>Bifidobacteriales</taxon>
        <taxon>Bifidobacteriaceae</taxon>
        <taxon>Bifidobacterium</taxon>
    </lineage>
</organism>
<keyword evidence="8" id="KW-0311">Gluconate utilization</keyword>
<keyword evidence="4 10" id="KW-0808">Transferase</keyword>
<dbReference type="SUPFAM" id="SSF52540">
    <property type="entry name" value="P-loop containing nucleoside triphosphate hydrolases"/>
    <property type="match status" value="1"/>
</dbReference>
<dbReference type="InterPro" id="IPR027417">
    <property type="entry name" value="P-loop_NTPase"/>
</dbReference>
<dbReference type="GO" id="GO:0046316">
    <property type="term" value="F:gluconokinase activity"/>
    <property type="evidence" value="ECO:0007669"/>
    <property type="project" value="UniProtKB-EC"/>
</dbReference>
<evidence type="ECO:0000256" key="7">
    <source>
        <dbReference type="ARBA" id="ARBA00022840"/>
    </source>
</evidence>
<proteinExistence type="inferred from homology"/>
<sequence length="220" mass="24518">MDSPHSTKTRHAGSATVPAVVDDTVPQGYLDAATPVLVIMGVSGCGKTTMNEHLGSKLGWDMAEADDFHPQANIDKMAHGVPLTDQDRWPWLDSIHNWIADHIRRGVPGTVTCSALKRIYRDRLRMPGVVFIHLSGDYDSIMERLSKRQGHFMKPQMLRSQFDTLEPLGPDEVHLTIDVGLRMSPEIEAEEVIDTLGLQCDVKAHAVQVHTERARQVARQ</sequence>
<comment type="similarity">
    <text evidence="2 10">Belongs to the gluconokinase GntK/GntV family.</text>
</comment>
<evidence type="ECO:0000313" key="12">
    <source>
        <dbReference type="Proteomes" id="UP000247744"/>
    </source>
</evidence>
<dbReference type="PANTHER" id="PTHR43442:SF3">
    <property type="entry name" value="GLUCONOKINASE-RELATED"/>
    <property type="match status" value="1"/>
</dbReference>
<dbReference type="PANTHER" id="PTHR43442">
    <property type="entry name" value="GLUCONOKINASE-RELATED"/>
    <property type="match status" value="1"/>
</dbReference>
<evidence type="ECO:0000313" key="11">
    <source>
        <dbReference type="EMBL" id="PXY85739.1"/>
    </source>
</evidence>
<keyword evidence="7 10" id="KW-0067">ATP-binding</keyword>
<evidence type="ECO:0000256" key="1">
    <source>
        <dbReference type="ARBA" id="ARBA00004761"/>
    </source>
</evidence>
<dbReference type="GO" id="GO:0005524">
    <property type="term" value="F:ATP binding"/>
    <property type="evidence" value="ECO:0007669"/>
    <property type="project" value="UniProtKB-KW"/>
</dbReference>
<accession>A0A318MC22</accession>